<comment type="caution">
    <text evidence="2">The sequence shown here is derived from an EMBL/GenBank/DDBJ whole genome shotgun (WGS) entry which is preliminary data.</text>
</comment>
<keyword evidence="1" id="KW-0175">Coiled coil</keyword>
<dbReference type="RefSeq" id="WP_164449788.1">
    <property type="nucleotide sequence ID" value="NZ_SAIY01000012.1"/>
</dbReference>
<accession>A0A6M1LCD6</accession>
<dbReference type="AlphaFoldDB" id="A0A6M1LCD6"/>
<protein>
    <recommendedName>
        <fullName evidence="4">Secreted protein</fullName>
    </recommendedName>
</protein>
<dbReference type="EMBL" id="SAIY01000012">
    <property type="protein sequence ID" value="NGM15920.1"/>
    <property type="molecule type" value="Genomic_DNA"/>
</dbReference>
<proteinExistence type="predicted"/>
<keyword evidence="3" id="KW-1185">Reference proteome</keyword>
<evidence type="ECO:0000313" key="3">
    <source>
        <dbReference type="Proteomes" id="UP000478148"/>
    </source>
</evidence>
<sequence>MVRRTQQHRKHAALKLGGVGVLAVVLLGGGLTLASADDAAEPQTANCPTVRDKLSNVPAAAVAGVEQELANLDKQIAEANARLAQQAANPQGGPAFVQNAILGPLASKRTAALDRIGINISRVGGQRPDLASLATCGLNAAGVPSAVNGNAGNAGNGNAGNGNAGNGNAGNGNAGNGNGNGNAGNGNAGAGVAQRVNCPTVADRLPTVPAQAAAEVRRELANLESQIADANARLARQAANPQGGPNFVRNAIIGPLEDRRVAAINRIATAIGRVDGNRPADLVNLARPCSAR</sequence>
<feature type="coiled-coil region" evidence="1">
    <location>
        <begin position="213"/>
        <end position="240"/>
    </location>
</feature>
<gene>
    <name evidence="2" type="ORF">ENC19_26440</name>
</gene>
<evidence type="ECO:0008006" key="4">
    <source>
        <dbReference type="Google" id="ProtNLM"/>
    </source>
</evidence>
<evidence type="ECO:0000313" key="2">
    <source>
        <dbReference type="EMBL" id="NGM15920.1"/>
    </source>
</evidence>
<dbReference type="Proteomes" id="UP000478148">
    <property type="component" value="Unassembled WGS sequence"/>
</dbReference>
<feature type="coiled-coil region" evidence="1">
    <location>
        <begin position="62"/>
        <end position="89"/>
    </location>
</feature>
<evidence type="ECO:0000256" key="1">
    <source>
        <dbReference type="SAM" id="Coils"/>
    </source>
</evidence>
<organism evidence="2 3">
    <name type="scientific">Verrucosispora sioxanthis</name>
    <dbReference type="NCBI Taxonomy" id="2499994"/>
    <lineage>
        <taxon>Bacteria</taxon>
        <taxon>Bacillati</taxon>
        <taxon>Actinomycetota</taxon>
        <taxon>Actinomycetes</taxon>
        <taxon>Micromonosporales</taxon>
        <taxon>Micromonosporaceae</taxon>
        <taxon>Micromonospora</taxon>
    </lineage>
</organism>
<name>A0A6M1LCD6_9ACTN</name>
<reference evidence="2 3" key="1">
    <citation type="submission" date="2020-02" db="EMBL/GenBank/DDBJ databases">
        <title>Draft Genome Sequence of Verrucosispora sp. Strain CWR15, Isolated from Gulf of Mexico Sponge.</title>
        <authorList>
            <person name="Kennedy S.J."/>
            <person name="Cella E."/>
            <person name="Azarian T."/>
            <person name="Baker B.J."/>
            <person name="Shaw L.N."/>
        </authorList>
    </citation>
    <scope>NUCLEOTIDE SEQUENCE [LARGE SCALE GENOMIC DNA]</scope>
    <source>
        <strain evidence="2 3">CWR15</strain>
    </source>
</reference>